<dbReference type="SUPFAM" id="SSF52799">
    <property type="entry name" value="(Phosphotyrosine protein) phosphatases II"/>
    <property type="match status" value="1"/>
</dbReference>
<dbReference type="Proteomes" id="UP000644693">
    <property type="component" value="Unassembled WGS sequence"/>
</dbReference>
<evidence type="ECO:0008006" key="4">
    <source>
        <dbReference type="Google" id="ProtNLM"/>
    </source>
</evidence>
<name>A0A919CI49_9GAMM</name>
<reference evidence="2" key="1">
    <citation type="journal article" date="2014" name="Int. J. Syst. Evol. Microbiol.">
        <title>Complete genome sequence of Corynebacterium casei LMG S-19264T (=DSM 44701T), isolated from a smear-ripened cheese.</title>
        <authorList>
            <consortium name="US DOE Joint Genome Institute (JGI-PGF)"/>
            <person name="Walter F."/>
            <person name="Albersmeier A."/>
            <person name="Kalinowski J."/>
            <person name="Ruckert C."/>
        </authorList>
    </citation>
    <scope>NUCLEOTIDE SEQUENCE</scope>
    <source>
        <strain evidence="2">KCTC 23430</strain>
    </source>
</reference>
<dbReference type="Gene3D" id="3.90.190.10">
    <property type="entry name" value="Protein tyrosine phosphatase superfamily"/>
    <property type="match status" value="1"/>
</dbReference>
<dbReference type="AlphaFoldDB" id="A0A919CI49"/>
<organism evidence="2 3">
    <name type="scientific">Parahalioglobus pacificus</name>
    <dbReference type="NCBI Taxonomy" id="930806"/>
    <lineage>
        <taxon>Bacteria</taxon>
        <taxon>Pseudomonadati</taxon>
        <taxon>Pseudomonadota</taxon>
        <taxon>Gammaproteobacteria</taxon>
        <taxon>Cellvibrionales</taxon>
        <taxon>Halieaceae</taxon>
        <taxon>Parahalioglobus</taxon>
    </lineage>
</organism>
<dbReference type="EMBL" id="BMYM01000001">
    <property type="protein sequence ID" value="GHD26297.1"/>
    <property type="molecule type" value="Genomic_DNA"/>
</dbReference>
<dbReference type="PANTHER" id="PTHR31126:SF1">
    <property type="entry name" value="TYROSINE SPECIFIC PROTEIN PHOSPHATASES DOMAIN-CONTAINING PROTEIN"/>
    <property type="match status" value="1"/>
</dbReference>
<dbReference type="InterPro" id="IPR029021">
    <property type="entry name" value="Prot-tyrosine_phosphatase-like"/>
</dbReference>
<dbReference type="PANTHER" id="PTHR31126">
    <property type="entry name" value="TYROSINE-PROTEIN PHOSPHATASE"/>
    <property type="match status" value="1"/>
</dbReference>
<evidence type="ECO:0000256" key="1">
    <source>
        <dbReference type="ARBA" id="ARBA00009580"/>
    </source>
</evidence>
<accession>A0A919CI49</accession>
<dbReference type="RefSeq" id="WP_189474489.1">
    <property type="nucleotide sequence ID" value="NZ_BMYM01000001.1"/>
</dbReference>
<sequence length="304" mass="33681">MASRASLKYVLLGLFLLVIAVIQFIPSAPVVVPAALPETQREAHRVLNFGGVANFRDLGGYPTEDGLRTRWGVLYRSGALHETTAADRQALSQLGLNRLIDFRSEAEKTEEPDKLPESSGFATVAIPTMDGGDHSVADEIIARIENGNFDDFDPDGFMLEANRQFASRFTPQYRQFIGELLDANGQPVLWHCSAGKDRAGFASALILRIVGVPESVVMQDYLKSKAYALEARKRDIFLLRLFKGDMVADKLTRIMGVEPEWLEAAFRQIDADYGDFDTYVREGLGLTEDDISRLRAALLEPVPA</sequence>
<keyword evidence="3" id="KW-1185">Reference proteome</keyword>
<protein>
    <recommendedName>
        <fullName evidence="4">Tyrosine-protein phosphatase</fullName>
    </recommendedName>
</protein>
<proteinExistence type="inferred from homology"/>
<comment type="similarity">
    <text evidence="1">Belongs to the protein-tyrosine phosphatase family.</text>
</comment>
<evidence type="ECO:0000313" key="2">
    <source>
        <dbReference type="EMBL" id="GHD26297.1"/>
    </source>
</evidence>
<reference evidence="2" key="2">
    <citation type="submission" date="2020-09" db="EMBL/GenBank/DDBJ databases">
        <authorList>
            <person name="Sun Q."/>
            <person name="Kim S."/>
        </authorList>
    </citation>
    <scope>NUCLEOTIDE SEQUENCE</scope>
    <source>
        <strain evidence="2">KCTC 23430</strain>
    </source>
</reference>
<evidence type="ECO:0000313" key="3">
    <source>
        <dbReference type="Proteomes" id="UP000644693"/>
    </source>
</evidence>
<dbReference type="Pfam" id="PF13350">
    <property type="entry name" value="Y_phosphatase3"/>
    <property type="match status" value="1"/>
</dbReference>
<dbReference type="GO" id="GO:0004721">
    <property type="term" value="F:phosphoprotein phosphatase activity"/>
    <property type="evidence" value="ECO:0007669"/>
    <property type="project" value="InterPro"/>
</dbReference>
<gene>
    <name evidence="2" type="ORF">GCM10007053_03050</name>
</gene>
<dbReference type="InterPro" id="IPR026893">
    <property type="entry name" value="Tyr/Ser_Pase_IphP-type"/>
</dbReference>
<comment type="caution">
    <text evidence="2">The sequence shown here is derived from an EMBL/GenBank/DDBJ whole genome shotgun (WGS) entry which is preliminary data.</text>
</comment>